<dbReference type="Pfam" id="PF07707">
    <property type="entry name" value="BACK"/>
    <property type="match status" value="1"/>
</dbReference>
<name>A0ABY7DAI1_MYAAR</name>
<evidence type="ECO:0000259" key="1">
    <source>
        <dbReference type="SMART" id="SM00875"/>
    </source>
</evidence>
<accession>A0ABY7DAI1</accession>
<evidence type="ECO:0000313" key="3">
    <source>
        <dbReference type="Proteomes" id="UP001164746"/>
    </source>
</evidence>
<evidence type="ECO:0000313" key="2">
    <source>
        <dbReference type="EMBL" id="WAQ93797.1"/>
    </source>
</evidence>
<dbReference type="PANTHER" id="PTHR45774">
    <property type="entry name" value="BTB/POZ DOMAIN-CONTAINING"/>
    <property type="match status" value="1"/>
</dbReference>
<protein>
    <submittedName>
        <fullName evidence="2">BTBD3-like protein</fullName>
    </submittedName>
</protein>
<dbReference type="Proteomes" id="UP001164746">
    <property type="component" value="Chromosome 1"/>
</dbReference>
<dbReference type="EMBL" id="CP111012">
    <property type="protein sequence ID" value="WAQ93797.1"/>
    <property type="molecule type" value="Genomic_DNA"/>
</dbReference>
<feature type="domain" description="BACK" evidence="1">
    <location>
        <begin position="15"/>
        <end position="119"/>
    </location>
</feature>
<dbReference type="InterPro" id="IPR038648">
    <property type="entry name" value="PHR_sf"/>
</dbReference>
<sequence length="264" mass="29744">MCRVFLKKAINVENVCTILDQSLLFQEVDLQKECLNFISRKTTKVLKSASFLSLPPSTVECVLNEYYLNCSELDVYFALKAWAVNACKQRETDHTNTEMIRDEMGAKLRLPPNTSSRVERFKSANDKPWSIRNQTDGIRFTMSGPFRLIGVILYRPINEGMVAGQISVYQGSNLKIDLQQSVNFAAEQITSDVMFTEVQLDPGKTYSIDQIFTGVGTYRGIESQTSHVVNEVEIQFICLYFGRSPNGTSVDTGQICGIMIDNDN</sequence>
<dbReference type="InterPro" id="IPR011705">
    <property type="entry name" value="BACK"/>
</dbReference>
<proteinExistence type="predicted"/>
<dbReference type="Pfam" id="PF08005">
    <property type="entry name" value="PHR"/>
    <property type="match status" value="1"/>
</dbReference>
<keyword evidence="3" id="KW-1185">Reference proteome</keyword>
<gene>
    <name evidence="2" type="ORF">MAR_006268</name>
</gene>
<dbReference type="SMART" id="SM00875">
    <property type="entry name" value="BACK"/>
    <property type="match status" value="1"/>
</dbReference>
<dbReference type="Gene3D" id="2.60.120.820">
    <property type="entry name" value="PHR domain"/>
    <property type="match status" value="1"/>
</dbReference>
<dbReference type="Gene3D" id="1.25.40.420">
    <property type="match status" value="1"/>
</dbReference>
<dbReference type="PANTHER" id="PTHR45774:SF4">
    <property type="entry name" value="AXUNDEAD, ISOFORM F"/>
    <property type="match status" value="1"/>
</dbReference>
<dbReference type="InterPro" id="IPR012983">
    <property type="entry name" value="PHR"/>
</dbReference>
<organism evidence="2 3">
    <name type="scientific">Mya arenaria</name>
    <name type="common">Soft-shell clam</name>
    <dbReference type="NCBI Taxonomy" id="6604"/>
    <lineage>
        <taxon>Eukaryota</taxon>
        <taxon>Metazoa</taxon>
        <taxon>Spiralia</taxon>
        <taxon>Lophotrochozoa</taxon>
        <taxon>Mollusca</taxon>
        <taxon>Bivalvia</taxon>
        <taxon>Autobranchia</taxon>
        <taxon>Heteroconchia</taxon>
        <taxon>Euheterodonta</taxon>
        <taxon>Imparidentia</taxon>
        <taxon>Neoheterodontei</taxon>
        <taxon>Myida</taxon>
        <taxon>Myoidea</taxon>
        <taxon>Myidae</taxon>
        <taxon>Mya</taxon>
    </lineage>
</organism>
<reference evidence="2" key="1">
    <citation type="submission" date="2022-11" db="EMBL/GenBank/DDBJ databases">
        <title>Centuries of genome instability and evolution in soft-shell clam transmissible cancer (bioRxiv).</title>
        <authorList>
            <person name="Hart S.F.M."/>
            <person name="Yonemitsu M.A."/>
            <person name="Giersch R.M."/>
            <person name="Beal B.F."/>
            <person name="Arriagada G."/>
            <person name="Davis B.W."/>
            <person name="Ostrander E.A."/>
            <person name="Goff S.P."/>
            <person name="Metzger M.J."/>
        </authorList>
    </citation>
    <scope>NUCLEOTIDE SEQUENCE</scope>
    <source>
        <strain evidence="2">MELC-2E11</strain>
        <tissue evidence="2">Siphon/mantle</tissue>
    </source>
</reference>